<evidence type="ECO:0000313" key="3">
    <source>
        <dbReference type="Proteomes" id="UP000054018"/>
    </source>
</evidence>
<dbReference type="EMBL" id="KN833742">
    <property type="protein sequence ID" value="KIK22172.1"/>
    <property type="molecule type" value="Genomic_DNA"/>
</dbReference>
<dbReference type="OrthoDB" id="3261436at2759"/>
<dbReference type="Pfam" id="PF18758">
    <property type="entry name" value="KDZ"/>
    <property type="match status" value="1"/>
</dbReference>
<feature type="domain" description="CxC2-like cysteine cluster KDZ transposase-associated" evidence="1">
    <location>
        <begin position="130"/>
        <end position="211"/>
    </location>
</feature>
<name>A0A0C9ZI38_9AGAM</name>
<keyword evidence="3" id="KW-1185">Reference proteome</keyword>
<dbReference type="Proteomes" id="UP000054018">
    <property type="component" value="Unassembled WGS sequence"/>
</dbReference>
<reference evidence="2 3" key="1">
    <citation type="submission" date="2014-04" db="EMBL/GenBank/DDBJ databases">
        <authorList>
            <consortium name="DOE Joint Genome Institute"/>
            <person name="Kuo A."/>
            <person name="Kohler A."/>
            <person name="Costa M.D."/>
            <person name="Nagy L.G."/>
            <person name="Floudas D."/>
            <person name="Copeland A."/>
            <person name="Barry K.W."/>
            <person name="Cichocki N."/>
            <person name="Veneault-Fourrey C."/>
            <person name="LaButti K."/>
            <person name="Lindquist E.A."/>
            <person name="Lipzen A."/>
            <person name="Lundell T."/>
            <person name="Morin E."/>
            <person name="Murat C."/>
            <person name="Sun H."/>
            <person name="Tunlid A."/>
            <person name="Henrissat B."/>
            <person name="Grigoriev I.V."/>
            <person name="Hibbett D.S."/>
            <person name="Martin F."/>
            <person name="Nordberg H.P."/>
            <person name="Cantor M.N."/>
            <person name="Hua S.X."/>
        </authorList>
    </citation>
    <scope>NUCLEOTIDE SEQUENCE [LARGE SCALE GENOMIC DNA]</scope>
    <source>
        <strain evidence="2 3">441</strain>
    </source>
</reference>
<proteinExistence type="predicted"/>
<protein>
    <recommendedName>
        <fullName evidence="1">CxC2-like cysteine cluster KDZ transposase-associated domain-containing protein</fullName>
    </recommendedName>
</protein>
<dbReference type="InterPro" id="IPR041457">
    <property type="entry name" value="CxC2_KDZ-assoc"/>
</dbReference>
<evidence type="ECO:0000259" key="1">
    <source>
        <dbReference type="Pfam" id="PF18803"/>
    </source>
</evidence>
<reference evidence="3" key="2">
    <citation type="submission" date="2015-01" db="EMBL/GenBank/DDBJ databases">
        <title>Evolutionary Origins and Diversification of the Mycorrhizal Mutualists.</title>
        <authorList>
            <consortium name="DOE Joint Genome Institute"/>
            <consortium name="Mycorrhizal Genomics Consortium"/>
            <person name="Kohler A."/>
            <person name="Kuo A."/>
            <person name="Nagy L.G."/>
            <person name="Floudas D."/>
            <person name="Copeland A."/>
            <person name="Barry K.W."/>
            <person name="Cichocki N."/>
            <person name="Veneault-Fourrey C."/>
            <person name="LaButti K."/>
            <person name="Lindquist E.A."/>
            <person name="Lipzen A."/>
            <person name="Lundell T."/>
            <person name="Morin E."/>
            <person name="Murat C."/>
            <person name="Riley R."/>
            <person name="Ohm R."/>
            <person name="Sun H."/>
            <person name="Tunlid A."/>
            <person name="Henrissat B."/>
            <person name="Grigoriev I.V."/>
            <person name="Hibbett D.S."/>
            <person name="Martin F."/>
        </authorList>
    </citation>
    <scope>NUCLEOTIDE SEQUENCE [LARGE SCALE GENOMIC DNA]</scope>
    <source>
        <strain evidence="3">441</strain>
    </source>
</reference>
<dbReference type="STRING" id="765257.A0A0C9ZI38"/>
<accession>A0A0C9ZI38</accession>
<dbReference type="Pfam" id="PF18803">
    <property type="entry name" value="CxC2"/>
    <property type="match status" value="1"/>
</dbReference>
<sequence>MQNDYIHGWIPQMDDFLHILLGLEAPPVPWMCKICQKDGVYRCPDCMHQPLLCTNCCCATHAPHPFHRIQQWTGDFLRTTGLQLHLGHGGVPCPSASMNEPAPLNTQAMDDGEWEDVDNIPLHLWLPVGSKYLTIVDVTGVHFILVRPCQCLNAERYHMQLFLAKLCPSTFDKPSTTFTFSVLDDFLRDNVECGTSGMNYYSKLHWVTSNVFPHLVVDRYWELLQVAWQWCLLKLLKWSSFQDNKNCTKKGDLVIFCAACPQPGINIGPTANLDDSWKYSRTVVMDGNFKAEHMHERWPDDQVWLMDGHGFMVANPPYQAYLKATPHITEKSSCNNHKAISQASASHGKLNSMGVGATAFVQCDYFYPHSVVDFQKGERQLNMDYSLTHALSYNMTGINHILCFYDINCKYMKNLQRHVDSSDLLHLPPSMRITAGISMWHVHSHKQECYTWYLLLFIKGSGWVDGEIIETLWSMLNIVSTSTHSMTTPHHQELLDFQMNDSNFMKMIWMGMEIQG</sequence>
<organism evidence="2 3">
    <name type="scientific">Pisolithus microcarpus 441</name>
    <dbReference type="NCBI Taxonomy" id="765257"/>
    <lineage>
        <taxon>Eukaryota</taxon>
        <taxon>Fungi</taxon>
        <taxon>Dikarya</taxon>
        <taxon>Basidiomycota</taxon>
        <taxon>Agaricomycotina</taxon>
        <taxon>Agaricomycetes</taxon>
        <taxon>Agaricomycetidae</taxon>
        <taxon>Boletales</taxon>
        <taxon>Sclerodermatineae</taxon>
        <taxon>Pisolithaceae</taxon>
        <taxon>Pisolithus</taxon>
    </lineage>
</organism>
<evidence type="ECO:0000313" key="2">
    <source>
        <dbReference type="EMBL" id="KIK22172.1"/>
    </source>
</evidence>
<dbReference type="AlphaFoldDB" id="A0A0C9ZI38"/>
<dbReference type="InterPro" id="IPR040521">
    <property type="entry name" value="KDZ"/>
</dbReference>
<gene>
    <name evidence="2" type="ORF">PISMIDRAFT_102831</name>
</gene>
<dbReference type="HOGENOM" id="CLU_003703_12_2_1"/>